<dbReference type="eggNOG" id="COG3326">
    <property type="taxonomic scope" value="Bacteria"/>
</dbReference>
<dbReference type="InterPro" id="IPR010718">
    <property type="entry name" value="DUF1294"/>
</dbReference>
<keyword evidence="1" id="KW-0472">Membrane</keyword>
<evidence type="ECO:0000313" key="2">
    <source>
        <dbReference type="EMBL" id="AIU73746.1"/>
    </source>
</evidence>
<feature type="transmembrane region" description="Helical" evidence="1">
    <location>
        <begin position="90"/>
        <end position="110"/>
    </location>
</feature>
<proteinExistence type="predicted"/>
<keyword evidence="3" id="KW-1185">Reference proteome</keyword>
<protein>
    <submittedName>
        <fullName evidence="2">Cyanate transporter</fullName>
    </submittedName>
</protein>
<evidence type="ECO:0000313" key="3">
    <source>
        <dbReference type="Proteomes" id="UP000029986"/>
    </source>
</evidence>
<dbReference type="EMBL" id="CP009706">
    <property type="protein sequence ID" value="AIU73746.1"/>
    <property type="molecule type" value="Genomic_DNA"/>
</dbReference>
<dbReference type="AlphaFoldDB" id="A0A097R4U6"/>
<evidence type="ECO:0000256" key="1">
    <source>
        <dbReference type="SAM" id="Phobius"/>
    </source>
</evidence>
<dbReference type="RefSeq" id="WP_025799788.1">
    <property type="nucleotide sequence ID" value="NZ_CP009706.1"/>
</dbReference>
<organism evidence="2 3">
    <name type="scientific">Hafnia alvei FB1</name>
    <dbReference type="NCBI Taxonomy" id="1453496"/>
    <lineage>
        <taxon>Bacteria</taxon>
        <taxon>Pseudomonadati</taxon>
        <taxon>Pseudomonadota</taxon>
        <taxon>Gammaproteobacteria</taxon>
        <taxon>Enterobacterales</taxon>
        <taxon>Hafniaceae</taxon>
        <taxon>Hafnia</taxon>
    </lineage>
</organism>
<keyword evidence="1" id="KW-0812">Transmembrane</keyword>
<dbReference type="PATRIC" id="fig|1453496.5.peg.3283"/>
<dbReference type="Proteomes" id="UP000029986">
    <property type="component" value="Chromosome"/>
</dbReference>
<feature type="transmembrane region" description="Helical" evidence="1">
    <location>
        <begin position="60"/>
        <end position="78"/>
    </location>
</feature>
<dbReference type="Pfam" id="PF06961">
    <property type="entry name" value="DUF1294"/>
    <property type="match status" value="1"/>
</dbReference>
<name>A0A097R4U6_HAFAL</name>
<reference evidence="2 3" key="1">
    <citation type="journal article" date="2014" name="Gut Pathog.">
        <title>Gene clusters of Hafnia alvei strain FB1 important in survival and pathogenesis: a draft genome perspective.</title>
        <authorList>
            <person name="Tan J.Y."/>
            <person name="Yin W.F."/>
            <person name="Chan K.G."/>
        </authorList>
    </citation>
    <scope>NUCLEOTIDE SEQUENCE [LARGE SCALE GENOMIC DNA]</scope>
    <source>
        <strain evidence="2 3">FB1</strain>
    </source>
</reference>
<sequence length="118" mass="13470">MNINRFCYLLLVLAAVGSLFSLHPFVMWCLLLNALTLIIYGIDKLAAVKSWQRVPEITLLFFGLIGGWVGAILGQQIFRHKTQKQPFKTYFIITVIVNLAVTIGAMYWVYQYGIGVQW</sequence>
<dbReference type="HOGENOM" id="CLU_091970_1_2_6"/>
<gene>
    <name evidence="2" type="ORF">AT03_16035</name>
</gene>
<accession>A0A097R4U6</accession>
<dbReference type="KEGG" id="hav:AT03_16035"/>
<dbReference type="OrthoDB" id="72963at2"/>
<keyword evidence="1" id="KW-1133">Transmembrane helix</keyword>
<feature type="transmembrane region" description="Helical" evidence="1">
    <location>
        <begin position="7"/>
        <end position="40"/>
    </location>
</feature>